<organism evidence="2 3">
    <name type="scientific">Cupriavidus pinatubonensis</name>
    <dbReference type="NCBI Taxonomy" id="248026"/>
    <lineage>
        <taxon>Bacteria</taxon>
        <taxon>Pseudomonadati</taxon>
        <taxon>Pseudomonadota</taxon>
        <taxon>Betaproteobacteria</taxon>
        <taxon>Burkholderiales</taxon>
        <taxon>Burkholderiaceae</taxon>
        <taxon>Cupriavidus</taxon>
    </lineage>
</organism>
<dbReference type="PANTHER" id="PTHR37549">
    <property type="entry name" value="LIPOPROTEIN LPRI"/>
    <property type="match status" value="1"/>
</dbReference>
<evidence type="ECO:0000313" key="3">
    <source>
        <dbReference type="Proteomes" id="UP000701702"/>
    </source>
</evidence>
<name>A0ABN7Y6N3_9BURK</name>
<evidence type="ECO:0008006" key="4">
    <source>
        <dbReference type="Google" id="ProtNLM"/>
    </source>
</evidence>
<accession>A0ABN7Y6N3</accession>
<evidence type="ECO:0000256" key="1">
    <source>
        <dbReference type="SAM" id="SignalP"/>
    </source>
</evidence>
<gene>
    <name evidence="2" type="ORF">LMG23994_01326</name>
</gene>
<keyword evidence="3" id="KW-1185">Reference proteome</keyword>
<reference evidence="2 3" key="1">
    <citation type="submission" date="2021-08" db="EMBL/GenBank/DDBJ databases">
        <authorList>
            <person name="Peeters C."/>
        </authorList>
    </citation>
    <scope>NUCLEOTIDE SEQUENCE [LARGE SCALE GENOMIC DNA]</scope>
    <source>
        <strain evidence="2 3">LMG 23994</strain>
    </source>
</reference>
<dbReference type="InterPro" id="IPR052755">
    <property type="entry name" value="Lysozyme_Inhibitor_LprI"/>
</dbReference>
<dbReference type="EMBL" id="CAJZAF010000005">
    <property type="protein sequence ID" value="CAG9168164.1"/>
    <property type="molecule type" value="Genomic_DNA"/>
</dbReference>
<keyword evidence="1" id="KW-0732">Signal</keyword>
<proteinExistence type="predicted"/>
<sequence length="265" mass="29185">MTFFRVASLLSVALLGFSSQAWGIDDNYQSSSLATAAPSVVDTLICESTSPVCHRVVTVPRRPPSFDCNKARTRVEQLICADEGLSAADRLLAMRYKAAIATAPDKMAFKRYQDTWRETQRDPCRDVACVREAYAQRNEELADLAVGQRDAPNSEKRPGMTSGLKAFQAMFFAYTVDRDEGSFVYLSHDPCTVDEAGKSGWKSAMYSDGKIVPSDACWKPIGANGHNGEITFCKVTRSGLGNVCVLHQLSNFRSTASLERLPFSR</sequence>
<protein>
    <recommendedName>
        <fullName evidence="4">Lysozyme inhibitor LprI N-terminal domain-containing protein</fullName>
    </recommendedName>
</protein>
<comment type="caution">
    <text evidence="2">The sequence shown here is derived from an EMBL/GenBank/DDBJ whole genome shotgun (WGS) entry which is preliminary data.</text>
</comment>
<dbReference type="Proteomes" id="UP000701702">
    <property type="component" value="Unassembled WGS sequence"/>
</dbReference>
<dbReference type="PANTHER" id="PTHR37549:SF1">
    <property type="entry name" value="LIPOPROTEIN LPRI"/>
    <property type="match status" value="1"/>
</dbReference>
<feature type="chain" id="PRO_5046262641" description="Lysozyme inhibitor LprI N-terminal domain-containing protein" evidence="1">
    <location>
        <begin position="24"/>
        <end position="265"/>
    </location>
</feature>
<feature type="signal peptide" evidence="1">
    <location>
        <begin position="1"/>
        <end position="23"/>
    </location>
</feature>
<evidence type="ECO:0000313" key="2">
    <source>
        <dbReference type="EMBL" id="CAG9168164.1"/>
    </source>
</evidence>